<evidence type="ECO:0000256" key="1">
    <source>
        <dbReference type="SAM" id="MobiDB-lite"/>
    </source>
</evidence>
<feature type="region of interest" description="Disordered" evidence="1">
    <location>
        <begin position="23"/>
        <end position="50"/>
    </location>
</feature>
<organism evidence="2 3">
    <name type="scientific">Caligus rogercresseyi</name>
    <name type="common">Sea louse</name>
    <dbReference type="NCBI Taxonomy" id="217165"/>
    <lineage>
        <taxon>Eukaryota</taxon>
        <taxon>Metazoa</taxon>
        <taxon>Ecdysozoa</taxon>
        <taxon>Arthropoda</taxon>
        <taxon>Crustacea</taxon>
        <taxon>Multicrustacea</taxon>
        <taxon>Hexanauplia</taxon>
        <taxon>Copepoda</taxon>
        <taxon>Siphonostomatoida</taxon>
        <taxon>Caligidae</taxon>
        <taxon>Caligus</taxon>
    </lineage>
</organism>
<name>A0A7T8HLR3_CALRO</name>
<evidence type="ECO:0000313" key="2">
    <source>
        <dbReference type="EMBL" id="QQP52282.1"/>
    </source>
</evidence>
<dbReference type="EMBL" id="CP045892">
    <property type="protein sequence ID" value="QQP52282.1"/>
    <property type="molecule type" value="Genomic_DNA"/>
</dbReference>
<evidence type="ECO:0000313" key="3">
    <source>
        <dbReference type="Proteomes" id="UP000595437"/>
    </source>
</evidence>
<reference evidence="3" key="1">
    <citation type="submission" date="2021-01" db="EMBL/GenBank/DDBJ databases">
        <title>Caligus Genome Assembly.</title>
        <authorList>
            <person name="Gallardo-Escarate C."/>
        </authorList>
    </citation>
    <scope>NUCLEOTIDE SEQUENCE [LARGE SCALE GENOMIC DNA]</scope>
</reference>
<sequence>MVATETAVSFRLSDIAEAEMSNKVDKEQDNNARYKYLPPEKHLSATEIKR</sequence>
<accession>A0A7T8HLR3</accession>
<gene>
    <name evidence="2" type="ORF">FKW44_004390</name>
</gene>
<keyword evidence="3" id="KW-1185">Reference proteome</keyword>
<protein>
    <submittedName>
        <fullName evidence="2">Uncharacterized protein</fullName>
    </submittedName>
</protein>
<dbReference type="AlphaFoldDB" id="A0A7T8HLR3"/>
<dbReference type="Proteomes" id="UP000595437">
    <property type="component" value="Chromosome 3"/>
</dbReference>
<proteinExistence type="predicted"/>